<evidence type="ECO:0000259" key="6">
    <source>
        <dbReference type="PROSITE" id="PS51012"/>
    </source>
</evidence>
<dbReference type="Pfam" id="PF01061">
    <property type="entry name" value="ABC2_membrane"/>
    <property type="match status" value="1"/>
</dbReference>
<feature type="domain" description="ABC transmembrane type-2" evidence="6">
    <location>
        <begin position="27"/>
        <end position="251"/>
    </location>
</feature>
<dbReference type="PANTHER" id="PTHR43229:SF3">
    <property type="entry name" value="ABC-TYPE MULTIDRUG TRANSPORT SYSTEM, PERMEASE COMPONENT"/>
    <property type="match status" value="1"/>
</dbReference>
<keyword evidence="5" id="KW-1003">Cell membrane</keyword>
<dbReference type="PROSITE" id="PS51012">
    <property type="entry name" value="ABC_TM2"/>
    <property type="match status" value="1"/>
</dbReference>
<evidence type="ECO:0000256" key="2">
    <source>
        <dbReference type="ARBA" id="ARBA00022692"/>
    </source>
</evidence>
<keyword evidence="4 5" id="KW-0472">Membrane</keyword>
<comment type="caution">
    <text evidence="7">The sequence shown here is derived from an EMBL/GenBank/DDBJ whole genome shotgun (WGS) entry which is preliminary data.</text>
</comment>
<feature type="transmembrane region" description="Helical" evidence="5">
    <location>
        <begin position="58"/>
        <end position="77"/>
    </location>
</feature>
<feature type="transmembrane region" description="Helical" evidence="5">
    <location>
        <begin position="31"/>
        <end position="52"/>
    </location>
</feature>
<dbReference type="InterPro" id="IPR051784">
    <property type="entry name" value="Nod_factor_ABC_transporter"/>
</dbReference>
<sequence length="253" mass="27936">MPLNRKRLPFLLQLFDLLCMELSNWRWSWQVMVLTATITPVLSIIALGSFAAKNDPESLYAILSGSLVMSLMFGNLGNMSSRFAYMRFSGVLDYYATLPIRRSLLLIAVVLAFFFLSFPSLLITIIFGAWFLHLPLTVNPLILLIVPLCVLPLAGIGAVIGANSPTPEVAGGLTLLVTMLALFIGPVLLPASRLPEIVQILGYFSPATYAASALKQTLLEPITQRIIIDCVALIGFSLLTLWFVARKLHWQNR</sequence>
<proteinExistence type="inferred from homology"/>
<evidence type="ECO:0000256" key="1">
    <source>
        <dbReference type="ARBA" id="ARBA00004141"/>
    </source>
</evidence>
<feature type="transmembrane region" description="Helical" evidence="5">
    <location>
        <begin position="104"/>
        <end position="132"/>
    </location>
</feature>
<dbReference type="InterPro" id="IPR013525">
    <property type="entry name" value="ABC2_TM"/>
</dbReference>
<reference evidence="7 8" key="1">
    <citation type="submission" date="2024-09" db="EMBL/GenBank/DDBJ databases">
        <title>Floridaenema gen nov. (Aerosakkonemataceae, Aerosakkonematales ord. nov., Cyanobacteria) from benthic tropical and subtropical fresh waters, with the description of four new species.</title>
        <authorList>
            <person name="Moretto J.A."/>
            <person name="Berthold D.E."/>
            <person name="Lefler F.W."/>
            <person name="Huang I.-S."/>
            <person name="Laughinghouse H. IV."/>
        </authorList>
    </citation>
    <scope>NUCLEOTIDE SEQUENCE [LARGE SCALE GENOMIC DNA]</scope>
    <source>
        <strain evidence="7 8">BLCC-F50</strain>
    </source>
</reference>
<dbReference type="PANTHER" id="PTHR43229">
    <property type="entry name" value="NODULATION PROTEIN J"/>
    <property type="match status" value="1"/>
</dbReference>
<dbReference type="InterPro" id="IPR000412">
    <property type="entry name" value="ABC_2_transport"/>
</dbReference>
<keyword evidence="2 5" id="KW-0812">Transmembrane</keyword>
<evidence type="ECO:0000313" key="7">
    <source>
        <dbReference type="EMBL" id="MFB2891701.1"/>
    </source>
</evidence>
<dbReference type="RefSeq" id="WP_413261375.1">
    <property type="nucleotide sequence ID" value="NZ_JBHFNR010000015.1"/>
</dbReference>
<evidence type="ECO:0000256" key="3">
    <source>
        <dbReference type="ARBA" id="ARBA00022989"/>
    </source>
</evidence>
<comment type="subcellular location">
    <subcellularLocation>
        <location evidence="5">Cell membrane</location>
        <topology evidence="5">Multi-pass membrane protein</topology>
    </subcellularLocation>
    <subcellularLocation>
        <location evidence="1">Membrane</location>
        <topology evidence="1">Multi-pass membrane protein</topology>
    </subcellularLocation>
</comment>
<comment type="similarity">
    <text evidence="5">Belongs to the ABC-2 integral membrane protein family.</text>
</comment>
<name>A0ABV4XJ09_9CYAN</name>
<dbReference type="PIRSF" id="PIRSF006648">
    <property type="entry name" value="DrrB"/>
    <property type="match status" value="1"/>
</dbReference>
<feature type="transmembrane region" description="Helical" evidence="5">
    <location>
        <begin position="226"/>
        <end position="245"/>
    </location>
</feature>
<protein>
    <recommendedName>
        <fullName evidence="5">Transport permease protein</fullName>
    </recommendedName>
</protein>
<accession>A0ABV4XJ09</accession>
<keyword evidence="3 5" id="KW-1133">Transmembrane helix</keyword>
<evidence type="ECO:0000256" key="5">
    <source>
        <dbReference type="RuleBase" id="RU361157"/>
    </source>
</evidence>
<dbReference type="InterPro" id="IPR047817">
    <property type="entry name" value="ABC2_TM_bact-type"/>
</dbReference>
<organism evidence="7 8">
    <name type="scientific">Floridaenema flaviceps BLCC-F50</name>
    <dbReference type="NCBI Taxonomy" id="3153642"/>
    <lineage>
        <taxon>Bacteria</taxon>
        <taxon>Bacillati</taxon>
        <taxon>Cyanobacteriota</taxon>
        <taxon>Cyanophyceae</taxon>
        <taxon>Oscillatoriophycideae</taxon>
        <taxon>Aerosakkonematales</taxon>
        <taxon>Aerosakkonemataceae</taxon>
        <taxon>Floridanema</taxon>
        <taxon>Floridanema flaviceps</taxon>
    </lineage>
</organism>
<keyword evidence="8" id="KW-1185">Reference proteome</keyword>
<dbReference type="Proteomes" id="UP001576784">
    <property type="component" value="Unassembled WGS sequence"/>
</dbReference>
<evidence type="ECO:0000256" key="4">
    <source>
        <dbReference type="ARBA" id="ARBA00023136"/>
    </source>
</evidence>
<feature type="transmembrane region" description="Helical" evidence="5">
    <location>
        <begin position="169"/>
        <end position="191"/>
    </location>
</feature>
<evidence type="ECO:0000313" key="8">
    <source>
        <dbReference type="Proteomes" id="UP001576784"/>
    </source>
</evidence>
<keyword evidence="5" id="KW-0813">Transport</keyword>
<feature type="transmembrane region" description="Helical" evidence="5">
    <location>
        <begin position="138"/>
        <end position="162"/>
    </location>
</feature>
<gene>
    <name evidence="7" type="ORF">ACE1CI_02035</name>
</gene>
<dbReference type="EMBL" id="JBHFNR010000015">
    <property type="protein sequence ID" value="MFB2891701.1"/>
    <property type="molecule type" value="Genomic_DNA"/>
</dbReference>